<feature type="transmembrane region" description="Helical" evidence="1">
    <location>
        <begin position="26"/>
        <end position="48"/>
    </location>
</feature>
<proteinExistence type="predicted"/>
<keyword evidence="1" id="KW-1133">Transmembrane helix</keyword>
<dbReference type="InterPro" id="IPR036259">
    <property type="entry name" value="MFS_trans_sf"/>
</dbReference>
<feature type="transmembrane region" description="Helical" evidence="1">
    <location>
        <begin position="91"/>
        <end position="109"/>
    </location>
</feature>
<dbReference type="Proteomes" id="UP000277256">
    <property type="component" value="Unassembled WGS sequence"/>
</dbReference>
<dbReference type="AlphaFoldDB" id="A0A426UYE9"/>
<evidence type="ECO:0000313" key="2">
    <source>
        <dbReference type="EMBL" id="RRR99593.1"/>
    </source>
</evidence>
<feature type="transmembrane region" description="Helical" evidence="1">
    <location>
        <begin position="60"/>
        <end position="79"/>
    </location>
</feature>
<sequence>MTVSMETQGAAATAGRRPAPRRWATALWAAFAQAVAFAAGAVTAFLAADVSAGFAAGAGSRLWPLGAFAIGFTAAVSTVPRSGPLGRARAVGAVGAGAVALLALAVALAPGFLFAVAAAGLLGAAAGAVVAVSGRVLAAVEVGDGSASVALSAASLLVGIAAGVFALLALPLYGWRGVFGLLVVVAVLAAWKFAEHVPRDT</sequence>
<feature type="transmembrane region" description="Helical" evidence="1">
    <location>
        <begin position="115"/>
        <end position="137"/>
    </location>
</feature>
<name>A0A426UYE9_9ACTN</name>
<evidence type="ECO:0008006" key="4">
    <source>
        <dbReference type="Google" id="ProtNLM"/>
    </source>
</evidence>
<feature type="transmembrane region" description="Helical" evidence="1">
    <location>
        <begin position="149"/>
        <end position="169"/>
    </location>
</feature>
<protein>
    <recommendedName>
        <fullName evidence="4">MFS transporter</fullName>
    </recommendedName>
</protein>
<keyword evidence="1" id="KW-0812">Transmembrane</keyword>
<reference evidence="2 3" key="1">
    <citation type="submission" date="2018-12" db="EMBL/GenBank/DDBJ databases">
        <title>Glycomyces sp. YIM 121974 draft genome.</title>
        <authorList>
            <person name="Li Q."/>
        </authorList>
    </citation>
    <scope>NUCLEOTIDE SEQUENCE [LARGE SCALE GENOMIC DNA]</scope>
    <source>
        <strain evidence="2 3">YIM 121974</strain>
    </source>
</reference>
<feature type="transmembrane region" description="Helical" evidence="1">
    <location>
        <begin position="175"/>
        <end position="194"/>
    </location>
</feature>
<dbReference type="RefSeq" id="WP_125248103.1">
    <property type="nucleotide sequence ID" value="NZ_RSEB01000003.1"/>
</dbReference>
<accession>A0A426UYE9</accession>
<organism evidence="2 3">
    <name type="scientific">Glycomyces terrestris</name>
    <dbReference type="NCBI Taxonomy" id="2493553"/>
    <lineage>
        <taxon>Bacteria</taxon>
        <taxon>Bacillati</taxon>
        <taxon>Actinomycetota</taxon>
        <taxon>Actinomycetes</taxon>
        <taxon>Glycomycetales</taxon>
        <taxon>Glycomycetaceae</taxon>
        <taxon>Glycomyces</taxon>
    </lineage>
</organism>
<keyword evidence="3" id="KW-1185">Reference proteome</keyword>
<evidence type="ECO:0000256" key="1">
    <source>
        <dbReference type="SAM" id="Phobius"/>
    </source>
</evidence>
<dbReference type="EMBL" id="RSEB01000003">
    <property type="protein sequence ID" value="RRR99593.1"/>
    <property type="molecule type" value="Genomic_DNA"/>
</dbReference>
<dbReference type="SUPFAM" id="SSF103473">
    <property type="entry name" value="MFS general substrate transporter"/>
    <property type="match status" value="1"/>
</dbReference>
<keyword evidence="1" id="KW-0472">Membrane</keyword>
<comment type="caution">
    <text evidence="2">The sequence shown here is derived from an EMBL/GenBank/DDBJ whole genome shotgun (WGS) entry which is preliminary data.</text>
</comment>
<gene>
    <name evidence="2" type="ORF">EIW28_12925</name>
</gene>
<evidence type="ECO:0000313" key="3">
    <source>
        <dbReference type="Proteomes" id="UP000277256"/>
    </source>
</evidence>